<comment type="similarity">
    <text evidence="8">Belongs to the PpiD chaperone family.</text>
</comment>
<keyword evidence="3" id="KW-0997">Cell inner membrane</keyword>
<evidence type="ECO:0000256" key="5">
    <source>
        <dbReference type="ARBA" id="ARBA00022989"/>
    </source>
</evidence>
<comment type="subcellular location">
    <subcellularLocation>
        <location evidence="1">Cell inner membrane</location>
        <topology evidence="1">Single-pass type II membrane protein</topology>
        <orientation evidence="1">Periplasmic side</orientation>
    </subcellularLocation>
</comment>
<organism evidence="14 15">
    <name type="scientific">Tenacibaculum platacis</name>
    <dbReference type="NCBI Taxonomy" id="3137852"/>
    <lineage>
        <taxon>Bacteria</taxon>
        <taxon>Pseudomonadati</taxon>
        <taxon>Bacteroidota</taxon>
        <taxon>Flavobacteriia</taxon>
        <taxon>Flavobacteriales</taxon>
        <taxon>Flavobacteriaceae</taxon>
        <taxon>Tenacibaculum</taxon>
    </lineage>
</organism>
<dbReference type="InterPro" id="IPR046357">
    <property type="entry name" value="PPIase_dom_sf"/>
</dbReference>
<keyword evidence="15" id="KW-1185">Reference proteome</keyword>
<dbReference type="Pfam" id="PF13616">
    <property type="entry name" value="Rotamase_3"/>
    <property type="match status" value="1"/>
</dbReference>
<dbReference type="SUPFAM" id="SSF54534">
    <property type="entry name" value="FKBP-like"/>
    <property type="match status" value="1"/>
</dbReference>
<evidence type="ECO:0000256" key="11">
    <source>
        <dbReference type="PROSITE-ProRule" id="PRU00278"/>
    </source>
</evidence>
<keyword evidence="6 12" id="KW-0472">Membrane</keyword>
<evidence type="ECO:0000256" key="8">
    <source>
        <dbReference type="ARBA" id="ARBA00038408"/>
    </source>
</evidence>
<dbReference type="PROSITE" id="PS50198">
    <property type="entry name" value="PPIC_PPIASE_2"/>
    <property type="match status" value="1"/>
</dbReference>
<evidence type="ECO:0000256" key="1">
    <source>
        <dbReference type="ARBA" id="ARBA00004382"/>
    </source>
</evidence>
<evidence type="ECO:0000259" key="13">
    <source>
        <dbReference type="PROSITE" id="PS50198"/>
    </source>
</evidence>
<keyword evidence="11" id="KW-0697">Rotamase</keyword>
<gene>
    <name evidence="14" type="ORF">T190607A01A_10345</name>
</gene>
<dbReference type="GO" id="GO:0003755">
    <property type="term" value="F:peptidyl-prolyl cis-trans isomerase activity"/>
    <property type="evidence" value="ECO:0007669"/>
    <property type="project" value="UniProtKB-EC"/>
</dbReference>
<evidence type="ECO:0000256" key="4">
    <source>
        <dbReference type="ARBA" id="ARBA00022692"/>
    </source>
</evidence>
<dbReference type="Gene3D" id="3.10.50.40">
    <property type="match status" value="1"/>
</dbReference>
<accession>A0ABP1EGW3</accession>
<keyword evidence="4 12" id="KW-0812">Transmembrane</keyword>
<sequence>MAILSKIRERSWLLILIIGLALFAFVLDPSTLSDFFNSTKMNEVGQVNGETISRQEFAEALDNYKAQTGNRVSEMQAAKTVWNNLLRQKIYDSQLAEAGITVGEADILKALYDTEFIKNDPRFLTTDVFDKEKFKEFLATIKAENGADWANWRQYMASVKSNLQKTTYDNLVAAGLGASLKEGENEYLTENTKINADLVYLSYTSVPDSSVTVTRGEIKDYIAKHPAEFEVEASRDVRYVKFNINATPEDEAEIKAEVAKLIEDSTNKQGAAVPGLKSTTDYKLFLEETNSDLPYKDVIQYKAQVPQVIAEELFNGNKNDVFGPYKDQGYFKLSKITEVLELPDSAQARHILIPIAGAPSADPSVTNTDEQAKQLADSLLTVVKRDKSKFESLVKEFSSDKGSVEKGGFYDWFPYNRMVPEFRDFVFEGKKGDMGVVKSTFGYHVILVEGQKNFQKAIKLATFARQIEASEVTENNVFQDAETFALDISKGTSIDEAAKQKNLTTLPAVGLKALDENVPGLGNERQIITWAFGKDLKVGDYKRFDVEGGYVVATLTNITEKGLMPVDKAINKVRPIILNEKKAAILEGKFSGSTLQDIASSNKQSVRPITSVNLKSPTLTGIGFEPKVVGAMLNAKEGQLYTKIAGDRGVYAFVVKGKELPTALPNYDTYRKRLANQRRNQTFNMFEAIKKASDIEDGVSSFYGIDQ</sequence>
<dbReference type="SUPFAM" id="SSF109998">
    <property type="entry name" value="Triger factor/SurA peptide-binding domain-like"/>
    <property type="match status" value="1"/>
</dbReference>
<dbReference type="InterPro" id="IPR000297">
    <property type="entry name" value="PPIase_PpiC"/>
</dbReference>
<feature type="transmembrane region" description="Helical" evidence="12">
    <location>
        <begin position="12"/>
        <end position="32"/>
    </location>
</feature>
<reference evidence="14 15" key="1">
    <citation type="submission" date="2024-05" db="EMBL/GenBank/DDBJ databases">
        <authorList>
            <person name="Duchaud E."/>
        </authorList>
    </citation>
    <scope>NUCLEOTIDE SEQUENCE [LARGE SCALE GENOMIC DNA]</scope>
    <source>
        <strain evidence="14">Ena-SAMPLE-TAB-13-05-2024-13:56:06:370-140302</strain>
    </source>
</reference>
<dbReference type="InterPro" id="IPR027304">
    <property type="entry name" value="Trigger_fact/SurA_dom_sf"/>
</dbReference>
<dbReference type="Proteomes" id="UP001497416">
    <property type="component" value="Unassembled WGS sequence"/>
</dbReference>
<dbReference type="EMBL" id="CAXIXY010000003">
    <property type="protein sequence ID" value="CAL2076354.1"/>
    <property type="molecule type" value="Genomic_DNA"/>
</dbReference>
<feature type="domain" description="PpiC" evidence="13">
    <location>
        <begin position="343"/>
        <end position="450"/>
    </location>
</feature>
<comment type="caution">
    <text evidence="14">The sequence shown here is derived from an EMBL/GenBank/DDBJ whole genome shotgun (WGS) entry which is preliminary data.</text>
</comment>
<proteinExistence type="inferred from homology"/>
<keyword evidence="7" id="KW-0143">Chaperone</keyword>
<dbReference type="RefSeq" id="WP_348709891.1">
    <property type="nucleotide sequence ID" value="NZ_CAXIXY010000003.1"/>
</dbReference>
<dbReference type="Pfam" id="PF13623">
    <property type="entry name" value="SurA_N_2"/>
    <property type="match status" value="1"/>
</dbReference>
<name>A0ABP1EGW3_9FLAO</name>
<evidence type="ECO:0000313" key="14">
    <source>
        <dbReference type="EMBL" id="CAL2076354.1"/>
    </source>
</evidence>
<keyword evidence="2" id="KW-1003">Cell membrane</keyword>
<keyword evidence="11 14" id="KW-0413">Isomerase</keyword>
<dbReference type="PANTHER" id="PTHR47529:SF1">
    <property type="entry name" value="PERIPLASMIC CHAPERONE PPID"/>
    <property type="match status" value="1"/>
</dbReference>
<keyword evidence="5 12" id="KW-1133">Transmembrane helix</keyword>
<evidence type="ECO:0000256" key="2">
    <source>
        <dbReference type="ARBA" id="ARBA00022475"/>
    </source>
</evidence>
<evidence type="ECO:0000256" key="10">
    <source>
        <dbReference type="ARBA" id="ARBA00042775"/>
    </source>
</evidence>
<protein>
    <recommendedName>
        <fullName evidence="9">Periplasmic chaperone PpiD</fullName>
    </recommendedName>
    <alternativeName>
        <fullName evidence="10">Periplasmic folding chaperone</fullName>
    </alternativeName>
</protein>
<evidence type="ECO:0000256" key="3">
    <source>
        <dbReference type="ARBA" id="ARBA00022519"/>
    </source>
</evidence>
<evidence type="ECO:0000256" key="6">
    <source>
        <dbReference type="ARBA" id="ARBA00023136"/>
    </source>
</evidence>
<dbReference type="PANTHER" id="PTHR47529">
    <property type="entry name" value="PEPTIDYL-PROLYL CIS-TRANS ISOMERASE D"/>
    <property type="match status" value="1"/>
</dbReference>
<evidence type="ECO:0000256" key="7">
    <source>
        <dbReference type="ARBA" id="ARBA00023186"/>
    </source>
</evidence>
<evidence type="ECO:0000313" key="15">
    <source>
        <dbReference type="Proteomes" id="UP001497416"/>
    </source>
</evidence>
<evidence type="ECO:0000256" key="12">
    <source>
        <dbReference type="SAM" id="Phobius"/>
    </source>
</evidence>
<evidence type="ECO:0000256" key="9">
    <source>
        <dbReference type="ARBA" id="ARBA00040743"/>
    </source>
</evidence>
<dbReference type="InterPro" id="IPR052029">
    <property type="entry name" value="PpiD_chaperone"/>
</dbReference>